<feature type="region of interest" description="Disordered" evidence="1">
    <location>
        <begin position="177"/>
        <end position="220"/>
    </location>
</feature>
<sequence>MPESSQAARAAVDGLRTEFKNLLHERLPGGPVQAQLDARSADEPWVWADRLAAGLAECGADRDEGILFAARRLLALTDPAGTQAGKYAITFEDGTGVQVGDRNLQHNVNAAPDSTVAVGGRDAYSVTGDRNRINSPEDKRKYLGLGFFPSFVNAHPLISSVVVVVGVVVAVTVFTQSSHGSDDSDRSPRSGAAVPSGSGRGSASVVPGQGPSSPGNLAGKVEIAPRTVNLTADGTEDWVHWGYLASDGGGAEFIGHPARQDCPRDGRCVIRRQGGTALIGALTPTGSFDQSKLPFRLYVRDAWSTFAWTDGTNPRAVEGARTVLYNAGAGNGFRIQVPADQTGRRLRLYIGNWNGAIRTTAALSDDQGTPYVDTSPRASSYHWMYTFDYRASKPGQSLTVTIAITDDFGGANTAISAATLQRTG</sequence>
<organism evidence="2 3">
    <name type="scientific">Virgisporangium aliadipatigenens</name>
    <dbReference type="NCBI Taxonomy" id="741659"/>
    <lineage>
        <taxon>Bacteria</taxon>
        <taxon>Bacillati</taxon>
        <taxon>Actinomycetota</taxon>
        <taxon>Actinomycetes</taxon>
        <taxon>Micromonosporales</taxon>
        <taxon>Micromonosporaceae</taxon>
        <taxon>Virgisporangium</taxon>
    </lineage>
</organism>
<dbReference type="EMBL" id="BOPF01000009">
    <property type="protein sequence ID" value="GIJ46223.1"/>
    <property type="molecule type" value="Genomic_DNA"/>
</dbReference>
<reference evidence="2" key="1">
    <citation type="submission" date="2021-01" db="EMBL/GenBank/DDBJ databases">
        <title>Whole genome shotgun sequence of Virgisporangium aliadipatigenens NBRC 105644.</title>
        <authorList>
            <person name="Komaki H."/>
            <person name="Tamura T."/>
        </authorList>
    </citation>
    <scope>NUCLEOTIDE SEQUENCE</scope>
    <source>
        <strain evidence="2">NBRC 105644</strain>
    </source>
</reference>
<dbReference type="AlphaFoldDB" id="A0A8J3YM12"/>
<gene>
    <name evidence="2" type="ORF">Val02_31090</name>
</gene>
<proteinExistence type="predicted"/>
<name>A0A8J3YM12_9ACTN</name>
<dbReference type="Proteomes" id="UP000619260">
    <property type="component" value="Unassembled WGS sequence"/>
</dbReference>
<protein>
    <submittedName>
        <fullName evidence="2">Uncharacterized protein</fullName>
    </submittedName>
</protein>
<comment type="caution">
    <text evidence="2">The sequence shown here is derived from an EMBL/GenBank/DDBJ whole genome shotgun (WGS) entry which is preliminary data.</text>
</comment>
<evidence type="ECO:0000313" key="2">
    <source>
        <dbReference type="EMBL" id="GIJ46223.1"/>
    </source>
</evidence>
<accession>A0A8J3YM12</accession>
<evidence type="ECO:0000313" key="3">
    <source>
        <dbReference type="Proteomes" id="UP000619260"/>
    </source>
</evidence>
<evidence type="ECO:0000256" key="1">
    <source>
        <dbReference type="SAM" id="MobiDB-lite"/>
    </source>
</evidence>
<keyword evidence="3" id="KW-1185">Reference proteome</keyword>